<dbReference type="KEGG" id="vcn:VOLCADRAFT_105831"/>
<name>D8U3G0_VOLCA</name>
<sequence>MAGNPSAWLPKSLLGRILCIKLIGIWVLTLPLDAISIDQFQAKLVVLNAPRYGQQLVGSTSYHVRKYSNGEWVLYSLVFGPNVVPPGPELKTGDAVELIVDLDKSGFVASTSNPSAVFGGPPGTLYVWSWSGVPDSNIDYPLYPSSSVYYTGDTANPLRLSMAVWVITSVCGSPVASPMTAQRVSEVLFGAPAGAALRPPAAKNPVAPPLALNRLLSECSYGNIALKRSNTLVLNLSLPCSGTRPNGAKWDASPGSAGISGACGMDELFGWMEYAVQFTRQTRPGFDPSAYSRRVLVLPPADSPIPGYGGALCPDWQQRGSFGCDETEGCDIWIRGDSSPSSSSGRLLQRFSTQLGSSMLLQPAETSSSITSTALTTLTASTATSQQPTDPTCPLGSTDAGAYSCFNGPNAYKLYLAEPVHRFDVNNIGLLNATQPPQGLEPAPPSVLLAALSPGESYWFDPAKIVVRFQSLAPPPEEDAAGLTGGEALLELCRYTARTEADGMGGCFDGMDNDCDGLVDYEDEDCISTYGY</sequence>
<evidence type="ECO:0000313" key="1">
    <source>
        <dbReference type="EMBL" id="EFJ45818.1"/>
    </source>
</evidence>
<gene>
    <name evidence="1" type="ORF">VOLCADRAFT_105831</name>
</gene>
<dbReference type="EMBL" id="GL378355">
    <property type="protein sequence ID" value="EFJ45818.1"/>
    <property type="molecule type" value="Genomic_DNA"/>
</dbReference>
<dbReference type="RefSeq" id="XP_002953219.1">
    <property type="nucleotide sequence ID" value="XM_002953173.1"/>
</dbReference>
<reference evidence="1 2" key="1">
    <citation type="journal article" date="2010" name="Science">
        <title>Genomic analysis of organismal complexity in the multicellular green alga Volvox carteri.</title>
        <authorList>
            <person name="Prochnik S.E."/>
            <person name="Umen J."/>
            <person name="Nedelcu A.M."/>
            <person name="Hallmann A."/>
            <person name="Miller S.M."/>
            <person name="Nishii I."/>
            <person name="Ferris P."/>
            <person name="Kuo A."/>
            <person name="Mitros T."/>
            <person name="Fritz-Laylin L.K."/>
            <person name="Hellsten U."/>
            <person name="Chapman J."/>
            <person name="Simakov O."/>
            <person name="Rensing S.A."/>
            <person name="Terry A."/>
            <person name="Pangilinan J."/>
            <person name="Kapitonov V."/>
            <person name="Jurka J."/>
            <person name="Salamov A."/>
            <person name="Shapiro H."/>
            <person name="Schmutz J."/>
            <person name="Grimwood J."/>
            <person name="Lindquist E."/>
            <person name="Lucas S."/>
            <person name="Grigoriev I.V."/>
            <person name="Schmitt R."/>
            <person name="Kirk D."/>
            <person name="Rokhsar D.S."/>
        </authorList>
    </citation>
    <scope>NUCLEOTIDE SEQUENCE [LARGE SCALE GENOMIC DNA]</scope>
    <source>
        <strain evidence="2">f. Nagariensis / Eve</strain>
    </source>
</reference>
<organism evidence="2">
    <name type="scientific">Volvox carteri f. nagariensis</name>
    <dbReference type="NCBI Taxonomy" id="3068"/>
    <lineage>
        <taxon>Eukaryota</taxon>
        <taxon>Viridiplantae</taxon>
        <taxon>Chlorophyta</taxon>
        <taxon>core chlorophytes</taxon>
        <taxon>Chlorophyceae</taxon>
        <taxon>CS clade</taxon>
        <taxon>Chlamydomonadales</taxon>
        <taxon>Volvocaceae</taxon>
        <taxon>Volvox</taxon>
    </lineage>
</organism>
<proteinExistence type="predicted"/>
<protein>
    <submittedName>
        <fullName evidence="1">Uncharacterized protein</fullName>
    </submittedName>
</protein>
<keyword evidence="2" id="KW-1185">Reference proteome</keyword>
<dbReference type="OrthoDB" id="539336at2759"/>
<dbReference type="InParanoid" id="D8U3G0"/>
<dbReference type="Proteomes" id="UP000001058">
    <property type="component" value="Unassembled WGS sequence"/>
</dbReference>
<evidence type="ECO:0000313" key="2">
    <source>
        <dbReference type="Proteomes" id="UP000001058"/>
    </source>
</evidence>
<dbReference type="AlphaFoldDB" id="D8U3G0"/>
<dbReference type="GeneID" id="9622156"/>
<accession>D8U3G0</accession>